<feature type="transmembrane region" description="Helical" evidence="9">
    <location>
        <begin position="531"/>
        <end position="556"/>
    </location>
</feature>
<dbReference type="PANTHER" id="PTHR30347:SF1">
    <property type="entry name" value="MECHANOSENSITIVE CHANNEL MSCK"/>
    <property type="match status" value="1"/>
</dbReference>
<feature type="domain" description="Mechanosensitive ion channel MscS porin" evidence="13">
    <location>
        <begin position="57"/>
        <end position="263"/>
    </location>
</feature>
<keyword evidence="3" id="KW-1003">Cell membrane</keyword>
<sequence length="1124" mass="125071">MRRPVRSLLALCLALLMLTLAGMPVAGAEDPPTFDQRIPTMATIMQAVGQRAEDETLQPVRDSLERIADLKQQISTLRETARQADSRINKLRRSAPAVEPLPLPNAGIPAMEKALDSAQRRLSETQSRLSQLETELTKLTMQPTQLRDDIARLEGELDNLVASFPAQANDQALSPSLLTQAARYRLLDTEISLRQTKLQTHPMRLALLAAERDQLRGLQRTLQARVDVLIQRLGRSRLLSADQATAETLRAIEQADSRHPMIRNLAAENAALADELTALARALDEVSRDNENTLRQLEDVETLYRSAQTQIEIAGVGQTLNRVLHEQRKRLPDLQAYRQQARTRSEQIAQTRLRQFQIDEKRRQLADTAQAARARLQDEDPQLQLDTRQTDRLLAEAELLLDSQKDLLEQLSRSYLTLIDRLSQLDLSQKRLTQIGADYTRLLDENLLWIASDLPIRSAWFVELFNELTALTDPARWQRVRHATLIEAQSRPLIVALALLTLLATVWSRPKLRRYLQWTGTEVGNPAHDRFSLTVGAALASFVLALPLPILAGLLGWMLQQQGSNDRFVWGLSDGLIHAAWISWVIESFRRLASRGGVLEAHFRWQPQTRELLYRNLRWLVILTALATVLMRLAAADPRGLSMPVLGRAVYIVFSVALVVFIARIFHPARGVLGAWLQSHHEGWAWRGRNLSYVLLLASASVLAVMPIFGYTYTAVHLQSRAFFTGWLLAASALVISLLIRGLSVSLRHIEVARAGQELIDHLRPAPEEPPAHATGGEGATLPSREPMMDLETMNEQVRALLKLALSVMVLGGLYVIWSDIFGALKVLDRITLWSITAPSGGDAPPTVQAITLGSIGLALVALALTVSAARNIPGLLEVLVLQRQSVDAGTRYAATLLSRYAIFLVGLVVVVNQLGIDWSKAQWLVAALSVGLGFGLQEIVANFVAGIIILFERPIRIGDTVTVGGVSGTVSRIRIRATTILDWDRKELIVPNKSFVTDSIINWTLSDLVTRTIIPVGIAYGSDTQKALSVMETVIHDNALILKEPVPAVLFLGFGDSSLNFELRVFVKTLADSILVRHQLHMELERRLREAGIEIPFPQRDVHLRSVSPEALHGFRTPADERH</sequence>
<dbReference type="PROSITE" id="PS01246">
    <property type="entry name" value="UPF0003"/>
    <property type="match status" value="1"/>
</dbReference>
<dbReference type="PANTHER" id="PTHR30347">
    <property type="entry name" value="POTASSIUM CHANNEL RELATED"/>
    <property type="match status" value="1"/>
</dbReference>
<evidence type="ECO:0000256" key="5">
    <source>
        <dbReference type="ARBA" id="ARBA00022989"/>
    </source>
</evidence>
<feature type="domain" description="Mechanosensitive ion channel MscS C-terminal" evidence="14">
    <location>
        <begin position="1015"/>
        <end position="1096"/>
    </location>
</feature>
<gene>
    <name evidence="16" type="ORF">E4680_02075</name>
</gene>
<feature type="region of interest" description="Disordered" evidence="8">
    <location>
        <begin position="765"/>
        <end position="785"/>
    </location>
</feature>
<feature type="chain" id="PRO_5021355678" evidence="10">
    <location>
        <begin position="29"/>
        <end position="1124"/>
    </location>
</feature>
<evidence type="ECO:0000259" key="11">
    <source>
        <dbReference type="Pfam" id="PF00924"/>
    </source>
</evidence>
<keyword evidence="10" id="KW-0732">Signal</keyword>
<keyword evidence="5 9" id="KW-1133">Transmembrane helix</keyword>
<evidence type="ECO:0000256" key="7">
    <source>
        <dbReference type="SAM" id="Coils"/>
    </source>
</evidence>
<feature type="transmembrane region" description="Helical" evidence="9">
    <location>
        <begin position="568"/>
        <end position="586"/>
    </location>
</feature>
<dbReference type="InterPro" id="IPR011014">
    <property type="entry name" value="MscS_channel_TM-2"/>
</dbReference>
<dbReference type="InterPro" id="IPR024393">
    <property type="entry name" value="MscS_porin"/>
</dbReference>
<evidence type="ECO:0000256" key="1">
    <source>
        <dbReference type="ARBA" id="ARBA00004651"/>
    </source>
</evidence>
<dbReference type="InterPro" id="IPR006686">
    <property type="entry name" value="MscS_channel_CS"/>
</dbReference>
<dbReference type="Gene3D" id="2.30.30.60">
    <property type="match status" value="1"/>
</dbReference>
<evidence type="ECO:0000313" key="17">
    <source>
        <dbReference type="Proteomes" id="UP000297890"/>
    </source>
</evidence>
<name>A0A4Z0FCM2_9GAMM</name>
<evidence type="ECO:0000256" key="8">
    <source>
        <dbReference type="SAM" id="MobiDB-lite"/>
    </source>
</evidence>
<feature type="domain" description="Mechanosensitive ion channel transmembrane helices 2/3" evidence="15">
    <location>
        <begin position="899"/>
        <end position="938"/>
    </location>
</feature>
<evidence type="ECO:0000256" key="4">
    <source>
        <dbReference type="ARBA" id="ARBA00022692"/>
    </source>
</evidence>
<dbReference type="GO" id="GO:0005886">
    <property type="term" value="C:plasma membrane"/>
    <property type="evidence" value="ECO:0007669"/>
    <property type="project" value="UniProtKB-SubCell"/>
</dbReference>
<evidence type="ECO:0000256" key="3">
    <source>
        <dbReference type="ARBA" id="ARBA00022475"/>
    </source>
</evidence>
<accession>A0A4Z0FCM2</accession>
<feature type="coiled-coil region" evidence="7">
    <location>
        <begin position="262"/>
        <end position="310"/>
    </location>
</feature>
<feature type="transmembrane region" description="Helical" evidence="9">
    <location>
        <begin position="617"/>
        <end position="636"/>
    </location>
</feature>
<comment type="subcellular location">
    <subcellularLocation>
        <location evidence="1">Cell membrane</location>
        <topology evidence="1">Multi-pass membrane protein</topology>
    </subcellularLocation>
</comment>
<evidence type="ECO:0000313" key="16">
    <source>
        <dbReference type="EMBL" id="TFZ83792.1"/>
    </source>
</evidence>
<dbReference type="OrthoDB" id="9799209at2"/>
<dbReference type="InterPro" id="IPR052702">
    <property type="entry name" value="MscS-like_channel"/>
</dbReference>
<comment type="caution">
    <text evidence="16">The sequence shown here is derived from an EMBL/GenBank/DDBJ whole genome shotgun (WGS) entry which is preliminary data.</text>
</comment>
<dbReference type="EMBL" id="SRIO01000002">
    <property type="protein sequence ID" value="TFZ83792.1"/>
    <property type="molecule type" value="Genomic_DNA"/>
</dbReference>
<keyword evidence="4 9" id="KW-0812">Transmembrane</keyword>
<keyword evidence="7" id="KW-0175">Coiled coil</keyword>
<dbReference type="Gene3D" id="1.10.287.510">
    <property type="entry name" value="Helix hairpin bin"/>
    <property type="match status" value="1"/>
</dbReference>
<evidence type="ECO:0000256" key="2">
    <source>
        <dbReference type="ARBA" id="ARBA00008017"/>
    </source>
</evidence>
<dbReference type="Gene3D" id="1.10.287.1260">
    <property type="match status" value="1"/>
</dbReference>
<dbReference type="InterPro" id="IPR023408">
    <property type="entry name" value="MscS_beta-dom_sf"/>
</dbReference>
<feature type="transmembrane region" description="Helical" evidence="9">
    <location>
        <begin position="891"/>
        <end position="912"/>
    </location>
</feature>
<evidence type="ECO:0000259" key="13">
    <source>
        <dbReference type="Pfam" id="PF12795"/>
    </source>
</evidence>
<proteinExistence type="inferred from homology"/>
<dbReference type="InterPro" id="IPR006685">
    <property type="entry name" value="MscS_channel_2nd"/>
</dbReference>
<feature type="transmembrane region" description="Helical" evidence="9">
    <location>
        <begin position="690"/>
        <end position="710"/>
    </location>
</feature>
<feature type="transmembrane region" description="Helical" evidence="9">
    <location>
        <begin position="848"/>
        <end position="870"/>
    </location>
</feature>
<feature type="transmembrane region" description="Helical" evidence="9">
    <location>
        <begin position="493"/>
        <end position="510"/>
    </location>
</feature>
<dbReference type="Pfam" id="PF21088">
    <property type="entry name" value="MS_channel_1st"/>
    <property type="match status" value="1"/>
</dbReference>
<dbReference type="InterPro" id="IPR049142">
    <property type="entry name" value="MS_channel_1st"/>
</dbReference>
<dbReference type="Gene3D" id="3.30.70.100">
    <property type="match status" value="1"/>
</dbReference>
<feature type="transmembrane region" description="Helical" evidence="9">
    <location>
        <begin position="722"/>
        <end position="740"/>
    </location>
</feature>
<evidence type="ECO:0000259" key="15">
    <source>
        <dbReference type="Pfam" id="PF21088"/>
    </source>
</evidence>
<feature type="transmembrane region" description="Helical" evidence="9">
    <location>
        <begin position="924"/>
        <end position="952"/>
    </location>
</feature>
<evidence type="ECO:0000259" key="14">
    <source>
        <dbReference type="Pfam" id="PF21082"/>
    </source>
</evidence>
<feature type="transmembrane region" description="Helical" evidence="9">
    <location>
        <begin position="804"/>
        <end position="828"/>
    </location>
</feature>
<dbReference type="InterPro" id="IPR010920">
    <property type="entry name" value="LSM_dom_sf"/>
</dbReference>
<comment type="similarity">
    <text evidence="2">Belongs to the MscS (TC 1.A.23) family.</text>
</comment>
<dbReference type="SUPFAM" id="SSF82689">
    <property type="entry name" value="Mechanosensitive channel protein MscS (YggB), C-terminal domain"/>
    <property type="match status" value="1"/>
</dbReference>
<reference evidence="16 17" key="1">
    <citation type="journal article" date="2019" name="ISME J.">
        <title>Candidatus Macondimonas diazotrophica, a novel gammaproteobacterial genus dominating crude-oil-contaminated coastal sediments.</title>
        <authorList>
            <person name="Karthikeyan S."/>
            <person name="Konstantinidis K."/>
        </authorList>
    </citation>
    <scope>NUCLEOTIDE SEQUENCE [LARGE SCALE GENOMIC DNA]</scope>
    <source>
        <strain evidence="16 17">KTK01</strain>
    </source>
</reference>
<evidence type="ECO:0000259" key="12">
    <source>
        <dbReference type="Pfam" id="PF12794"/>
    </source>
</evidence>
<keyword evidence="6 9" id="KW-0472">Membrane</keyword>
<evidence type="ECO:0000256" key="9">
    <source>
        <dbReference type="SAM" id="Phobius"/>
    </source>
</evidence>
<dbReference type="InterPro" id="IPR025692">
    <property type="entry name" value="MscS_IM_dom1"/>
</dbReference>
<feature type="domain" description="Mechanosensitive ion channel inner membrane" evidence="12">
    <location>
        <begin position="492"/>
        <end position="834"/>
    </location>
</feature>
<dbReference type="InterPro" id="IPR011066">
    <property type="entry name" value="MscS_channel_C_sf"/>
</dbReference>
<dbReference type="AlphaFoldDB" id="A0A4Z0FCM2"/>
<organism evidence="16 17">
    <name type="scientific">Candidatus Macondimonas diazotrophica</name>
    <dbReference type="NCBI Taxonomy" id="2305248"/>
    <lineage>
        <taxon>Bacteria</taxon>
        <taxon>Pseudomonadati</taxon>
        <taxon>Pseudomonadota</taxon>
        <taxon>Gammaproteobacteria</taxon>
        <taxon>Chromatiales</taxon>
        <taxon>Ectothiorhodospiraceae</taxon>
        <taxon>Candidatus Macondimonas</taxon>
    </lineage>
</organism>
<feature type="coiled-coil region" evidence="7">
    <location>
        <begin position="60"/>
        <end position="142"/>
    </location>
</feature>
<dbReference type="SUPFAM" id="SSF82861">
    <property type="entry name" value="Mechanosensitive channel protein MscS (YggB), transmembrane region"/>
    <property type="match status" value="1"/>
</dbReference>
<evidence type="ECO:0000256" key="10">
    <source>
        <dbReference type="SAM" id="SignalP"/>
    </source>
</evidence>
<dbReference type="Pfam" id="PF00924">
    <property type="entry name" value="MS_channel_2nd"/>
    <property type="match status" value="1"/>
</dbReference>
<evidence type="ECO:0000256" key="6">
    <source>
        <dbReference type="ARBA" id="ARBA00023136"/>
    </source>
</evidence>
<dbReference type="Pfam" id="PF12794">
    <property type="entry name" value="MscS_TM"/>
    <property type="match status" value="1"/>
</dbReference>
<dbReference type="FunFam" id="2.30.30.60:FF:000001">
    <property type="entry name" value="MscS Mechanosensitive ion channel"/>
    <property type="match status" value="1"/>
</dbReference>
<protein>
    <submittedName>
        <fullName evidence="16">Mechanosensitive ion channel</fullName>
    </submittedName>
</protein>
<dbReference type="Proteomes" id="UP000297890">
    <property type="component" value="Unassembled WGS sequence"/>
</dbReference>
<feature type="signal peptide" evidence="10">
    <location>
        <begin position="1"/>
        <end position="28"/>
    </location>
</feature>
<keyword evidence="17" id="KW-1185">Reference proteome</keyword>
<feature type="domain" description="Mechanosensitive ion channel MscS" evidence="11">
    <location>
        <begin position="940"/>
        <end position="1005"/>
    </location>
</feature>
<dbReference type="Pfam" id="PF21082">
    <property type="entry name" value="MS_channel_3rd"/>
    <property type="match status" value="1"/>
</dbReference>
<dbReference type="GO" id="GO:0008381">
    <property type="term" value="F:mechanosensitive monoatomic ion channel activity"/>
    <property type="evidence" value="ECO:0007669"/>
    <property type="project" value="UniProtKB-ARBA"/>
</dbReference>
<dbReference type="Pfam" id="PF12795">
    <property type="entry name" value="MscS_porin"/>
    <property type="match status" value="1"/>
</dbReference>
<dbReference type="InterPro" id="IPR049278">
    <property type="entry name" value="MS_channel_C"/>
</dbReference>
<feature type="transmembrane region" description="Helical" evidence="9">
    <location>
        <begin position="648"/>
        <end position="669"/>
    </location>
</feature>
<dbReference type="SUPFAM" id="SSF50182">
    <property type="entry name" value="Sm-like ribonucleoproteins"/>
    <property type="match status" value="1"/>
</dbReference>